<reference evidence="2 3" key="1">
    <citation type="submission" date="2020-02" db="EMBL/GenBank/DDBJ databases">
        <authorList>
            <person name="Ferguson B K."/>
        </authorList>
    </citation>
    <scope>NUCLEOTIDE SEQUENCE [LARGE SCALE GENOMIC DNA]</scope>
</reference>
<dbReference type="AlphaFoldDB" id="A0A6H5IWG0"/>
<gene>
    <name evidence="2" type="ORF">TBRA_LOCUS13666</name>
</gene>
<feature type="non-terminal residue" evidence="2">
    <location>
        <position position="303"/>
    </location>
</feature>
<feature type="compositionally biased region" description="Polar residues" evidence="1">
    <location>
        <begin position="44"/>
        <end position="60"/>
    </location>
</feature>
<evidence type="ECO:0000313" key="2">
    <source>
        <dbReference type="EMBL" id="CAB0042023.1"/>
    </source>
</evidence>
<organism evidence="2 3">
    <name type="scientific">Trichogramma brassicae</name>
    <dbReference type="NCBI Taxonomy" id="86971"/>
    <lineage>
        <taxon>Eukaryota</taxon>
        <taxon>Metazoa</taxon>
        <taxon>Ecdysozoa</taxon>
        <taxon>Arthropoda</taxon>
        <taxon>Hexapoda</taxon>
        <taxon>Insecta</taxon>
        <taxon>Pterygota</taxon>
        <taxon>Neoptera</taxon>
        <taxon>Endopterygota</taxon>
        <taxon>Hymenoptera</taxon>
        <taxon>Apocrita</taxon>
        <taxon>Proctotrupomorpha</taxon>
        <taxon>Chalcidoidea</taxon>
        <taxon>Trichogrammatidae</taxon>
        <taxon>Trichogramma</taxon>
    </lineage>
</organism>
<name>A0A6H5IWG0_9HYME</name>
<evidence type="ECO:0000313" key="3">
    <source>
        <dbReference type="Proteomes" id="UP000479190"/>
    </source>
</evidence>
<evidence type="ECO:0000256" key="1">
    <source>
        <dbReference type="SAM" id="MobiDB-lite"/>
    </source>
</evidence>
<sequence>MPCRPGQPPPKPFQWQEEMSFLDNNLFADSCSNMAEEEVKTTRHNSPPSSVQENLSPSRELQVTAKDLSETESEWNFLKSLLFDMNMIAGDKEKHKFRLDAMCLLYNYCLMDPKNDNESGTGASFDDYNDPPLPNNPSIGESSLFNFNRNPFNSSLQDPEKKFNAMSKALSMNLRKDVVCTSLSSLLTLTSMGIDSASSITTAQLGEQRMHGSLFSAGREIDVHTYRPTHVCDIYIQRSTRVYIPRFGFHPVPPVSRGGIRITRASDDICVIKSFLDGVRDIVKEVIRKKSSVTLLDKQVGKD</sequence>
<proteinExistence type="predicted"/>
<keyword evidence="3" id="KW-1185">Reference proteome</keyword>
<feature type="region of interest" description="Disordered" evidence="1">
    <location>
        <begin position="33"/>
        <end position="60"/>
    </location>
</feature>
<dbReference type="EMBL" id="CADCXV010001149">
    <property type="protein sequence ID" value="CAB0042023.1"/>
    <property type="molecule type" value="Genomic_DNA"/>
</dbReference>
<protein>
    <submittedName>
        <fullName evidence="2">Uncharacterized protein</fullName>
    </submittedName>
</protein>
<accession>A0A6H5IWG0</accession>
<dbReference type="Proteomes" id="UP000479190">
    <property type="component" value="Unassembled WGS sequence"/>
</dbReference>
<dbReference type="OrthoDB" id="10664673at2759"/>